<evidence type="ECO:0000259" key="10">
    <source>
        <dbReference type="PROSITE" id="PS50089"/>
    </source>
</evidence>
<feature type="region of interest" description="Disordered" evidence="9">
    <location>
        <begin position="9"/>
        <end position="32"/>
    </location>
</feature>
<evidence type="ECO:0000256" key="5">
    <source>
        <dbReference type="ARBA" id="ARBA00022833"/>
    </source>
</evidence>
<evidence type="ECO:0000256" key="9">
    <source>
        <dbReference type="SAM" id="MobiDB-lite"/>
    </source>
</evidence>
<dbReference type="InterPro" id="IPR001841">
    <property type="entry name" value="Znf_RING"/>
</dbReference>
<dbReference type="Gene3D" id="3.30.160.60">
    <property type="entry name" value="Classic Zinc Finger"/>
    <property type="match status" value="1"/>
</dbReference>
<dbReference type="SMART" id="SM00336">
    <property type="entry name" value="BBOX"/>
    <property type="match status" value="2"/>
</dbReference>
<evidence type="ECO:0000313" key="12">
    <source>
        <dbReference type="Proteomes" id="UP001652621"/>
    </source>
</evidence>
<protein>
    <submittedName>
        <fullName evidence="13">Uncharacterized protein LOC105262023 isoform X1</fullName>
    </submittedName>
</protein>
<dbReference type="PANTHER" id="PTHR25462">
    <property type="entry name" value="BONUS, ISOFORM C-RELATED"/>
    <property type="match status" value="1"/>
</dbReference>
<evidence type="ECO:0000256" key="6">
    <source>
        <dbReference type="PROSITE-ProRule" id="PRU00024"/>
    </source>
</evidence>
<organism evidence="12 13">
    <name type="scientific">Musca domestica</name>
    <name type="common">House fly</name>
    <dbReference type="NCBI Taxonomy" id="7370"/>
    <lineage>
        <taxon>Eukaryota</taxon>
        <taxon>Metazoa</taxon>
        <taxon>Ecdysozoa</taxon>
        <taxon>Arthropoda</taxon>
        <taxon>Hexapoda</taxon>
        <taxon>Insecta</taxon>
        <taxon>Pterygota</taxon>
        <taxon>Neoptera</taxon>
        <taxon>Endopterygota</taxon>
        <taxon>Diptera</taxon>
        <taxon>Brachycera</taxon>
        <taxon>Muscomorpha</taxon>
        <taxon>Muscoidea</taxon>
        <taxon>Muscidae</taxon>
        <taxon>Musca</taxon>
    </lineage>
</organism>
<dbReference type="SMART" id="SM00557">
    <property type="entry name" value="IG_FLMN"/>
    <property type="match status" value="1"/>
</dbReference>
<dbReference type="Pfam" id="PF13445">
    <property type="entry name" value="zf-RING_UBOX"/>
    <property type="match status" value="1"/>
</dbReference>
<dbReference type="PROSITE" id="PS00518">
    <property type="entry name" value="ZF_RING_1"/>
    <property type="match status" value="1"/>
</dbReference>
<reference evidence="13" key="1">
    <citation type="submission" date="2025-08" db="UniProtKB">
        <authorList>
            <consortium name="RefSeq"/>
        </authorList>
    </citation>
    <scope>IDENTIFICATION</scope>
    <source>
        <strain evidence="13">Aabys</strain>
        <tissue evidence="13">Whole body</tissue>
    </source>
</reference>
<dbReference type="Pfam" id="PF00643">
    <property type="entry name" value="zf-B_box"/>
    <property type="match status" value="1"/>
</dbReference>
<dbReference type="SUPFAM" id="SSF81296">
    <property type="entry name" value="E set domains"/>
    <property type="match status" value="1"/>
</dbReference>
<keyword evidence="12" id="KW-1185">Reference proteome</keyword>
<name>A0ABM3V4K6_MUSDO</name>
<evidence type="ECO:0000256" key="3">
    <source>
        <dbReference type="ARBA" id="ARBA00022737"/>
    </source>
</evidence>
<gene>
    <name evidence="13" type="primary">LOC105262023</name>
</gene>
<evidence type="ECO:0000256" key="2">
    <source>
        <dbReference type="ARBA" id="ARBA00022723"/>
    </source>
</evidence>
<dbReference type="SUPFAM" id="SSF57845">
    <property type="entry name" value="B-box zinc-binding domain"/>
    <property type="match status" value="1"/>
</dbReference>
<keyword evidence="5" id="KW-0862">Zinc</keyword>
<feature type="region of interest" description="Disordered" evidence="9">
    <location>
        <begin position="423"/>
        <end position="455"/>
    </location>
</feature>
<dbReference type="PROSITE" id="PS50089">
    <property type="entry name" value="ZF_RING_2"/>
    <property type="match status" value="1"/>
</dbReference>
<dbReference type="InterPro" id="IPR013083">
    <property type="entry name" value="Znf_RING/FYVE/PHD"/>
</dbReference>
<keyword evidence="8" id="KW-0175">Coiled coil</keyword>
<feature type="domain" description="B box-type" evidence="11">
    <location>
        <begin position="567"/>
        <end position="614"/>
    </location>
</feature>
<accession>A0ABM3V4K6</accession>
<sequence length="1025" mass="115789">MDKSYLYEIGDISEDHAAQQHPMRKTFSEEEDEEIWEVPEESFENAYQQVVNDDDDDEVEEIAHNQQWTTGKSNEINKNESSKAELLHLSLNSEQIALKVPQQQSFNSQITTFEKSINKSMNADTDVTRPMTVNTNITNVTAMGNTNTTTSSGGGNVKWKNIKINESNHKSEQQKKSLSLGIIRPMNNIETISKSSPSNGGKSLTISNKSHEATRKYSLGSAPYCPSPEFVLENILKPSTSIFHQQSNNDGRKFIEESDRVTPKDNNPFKMNSPSPKLVEYKRVQSDITSVAHKCQIHEQPYHHHQHHQHQWHSKPSIVVTRTSSSSLSGYHNPPKYSASTETFETASIISRNSTHIPLEMTSTTPSTQIPPILLCSLCKEIFKDPRCLNCLHTFCLECIVEESFKQDEEECSNPFISNIPTLQQHQQSSSVSKNGERNVKATCSPSPSRKYSTPLTSLELKLENKNAEMTGSSTVSLQKRPSFSFKLRRSSEQSPARIKVDSNRISPDFTAMMNQFQTLGNIKCSRIKCKLCQFATDIPVGGLRQLPRNLLMVRKIEQYRNKIASENYTLCSLCYEETRANYFCETCNLNLCILCKDSHERQKPTANHALKTLTIDLKSNAEAHSKTTPNDNHLTLTCCLHPGFELKSFCHTCLQVACSDCLILQHKGHRIDSTEKAAKVYSSILHDSAEQTRLICKSAEHSLEKLNASMLSINRKCDELQTEIEDFMQRYKDAVELHRLNLMQQIRRTRETKLELIGEQQTELEKRTQEGQIAIGFSQELTDVSTDVEILSFIKILLKRFEYCQQFKASVDPKIINIPNFLPKIQAPMVKDSNDIPVFGILSMQTVEPSLCTLQWDGFSQLRINKKVELTLISRDAEGQPMTHGGLKIQTHVKYKDLNSKCLRMEVTDNCDGTYGIAFTPDAEGTIILMITIKEKHIKINFQGSPFSFLARPVRPHTGIYHCCTFCSSKGNKFATCSCQGSMPGYSGCGHGHTGHPGRRHWSCCGEVSRNSECHFANRSLNPK</sequence>
<dbReference type="PANTHER" id="PTHR25462:SF291">
    <property type="entry name" value="E3 UBIQUITIN-PROTEIN LIGASE TRIM45"/>
    <property type="match status" value="1"/>
</dbReference>
<keyword evidence="3" id="KW-0677">Repeat</keyword>
<feature type="compositionally biased region" description="Polar residues" evidence="9">
    <location>
        <begin position="442"/>
        <end position="455"/>
    </location>
</feature>
<dbReference type="InterPro" id="IPR014756">
    <property type="entry name" value="Ig_E-set"/>
</dbReference>
<comment type="similarity">
    <text evidence="1">Belongs to the TRIM/RBCC family.</text>
</comment>
<dbReference type="InterPro" id="IPR001298">
    <property type="entry name" value="Filamin/ABP280_rpt"/>
</dbReference>
<evidence type="ECO:0000256" key="8">
    <source>
        <dbReference type="SAM" id="Coils"/>
    </source>
</evidence>
<feature type="compositionally biased region" description="Polar residues" evidence="9">
    <location>
        <begin position="423"/>
        <end position="434"/>
    </location>
</feature>
<evidence type="ECO:0000256" key="7">
    <source>
        <dbReference type="PROSITE-ProRule" id="PRU00087"/>
    </source>
</evidence>
<dbReference type="SUPFAM" id="SSF57850">
    <property type="entry name" value="RING/U-box"/>
    <property type="match status" value="1"/>
</dbReference>
<dbReference type="SMART" id="SM00184">
    <property type="entry name" value="RING"/>
    <property type="match status" value="1"/>
</dbReference>
<dbReference type="Gene3D" id="2.60.40.10">
    <property type="entry name" value="Immunoglobulins"/>
    <property type="match status" value="1"/>
</dbReference>
<evidence type="ECO:0000256" key="4">
    <source>
        <dbReference type="ARBA" id="ARBA00022771"/>
    </source>
</evidence>
<dbReference type="InterPro" id="IPR017907">
    <property type="entry name" value="Znf_RING_CS"/>
</dbReference>
<keyword evidence="4 6" id="KW-0863">Zinc-finger</keyword>
<evidence type="ECO:0000259" key="11">
    <source>
        <dbReference type="PROSITE" id="PS50119"/>
    </source>
</evidence>
<proteinExistence type="inferred from homology"/>
<evidence type="ECO:0000313" key="13">
    <source>
        <dbReference type="RefSeq" id="XP_058980716.1"/>
    </source>
</evidence>
<dbReference type="InterPro" id="IPR047153">
    <property type="entry name" value="TRIM45/56/19-like"/>
</dbReference>
<keyword evidence="2" id="KW-0479">Metal-binding</keyword>
<dbReference type="RefSeq" id="XP_058980716.1">
    <property type="nucleotide sequence ID" value="XM_059124733.1"/>
</dbReference>
<feature type="domain" description="RING-type" evidence="10">
    <location>
        <begin position="376"/>
        <end position="412"/>
    </location>
</feature>
<evidence type="ECO:0000256" key="1">
    <source>
        <dbReference type="ARBA" id="ARBA00008518"/>
    </source>
</evidence>
<dbReference type="Proteomes" id="UP001652621">
    <property type="component" value="Unplaced"/>
</dbReference>
<feature type="coiled-coil region" evidence="8">
    <location>
        <begin position="704"/>
        <end position="738"/>
    </location>
</feature>
<dbReference type="InterPro" id="IPR017868">
    <property type="entry name" value="Filamin/ABP280_repeat-like"/>
</dbReference>
<dbReference type="InterPro" id="IPR013783">
    <property type="entry name" value="Ig-like_fold"/>
</dbReference>
<dbReference type="Gene3D" id="3.30.40.10">
    <property type="entry name" value="Zinc/RING finger domain, C3HC4 (zinc finger)"/>
    <property type="match status" value="1"/>
</dbReference>
<feature type="repeat" description="Filamin" evidence="7">
    <location>
        <begin position="845"/>
        <end position="952"/>
    </location>
</feature>
<dbReference type="Pfam" id="PF00630">
    <property type="entry name" value="Filamin"/>
    <property type="match status" value="1"/>
</dbReference>
<dbReference type="GeneID" id="105262023"/>
<dbReference type="InterPro" id="IPR027370">
    <property type="entry name" value="Znf-RING_euk"/>
</dbReference>
<dbReference type="InterPro" id="IPR000315">
    <property type="entry name" value="Znf_B-box"/>
</dbReference>
<dbReference type="PROSITE" id="PS50194">
    <property type="entry name" value="FILAMIN_REPEAT"/>
    <property type="match status" value="1"/>
</dbReference>
<dbReference type="PROSITE" id="PS50119">
    <property type="entry name" value="ZF_BBOX"/>
    <property type="match status" value="1"/>
</dbReference>